<dbReference type="AlphaFoldDB" id="A0A434A3S2"/>
<sequence length="128" mass="14356">MTKKAVILFFFLTIGFFLIPVSGFACTNNTGKSSHKKEITVTKKEKGCCTKDCCTKNETPKKEKHDCDGKCNHTNCTTSSLQLSIPALNDFDFQSMLFNFSMEKSVSYYNEANISDGFASIWLPPKIK</sequence>
<organism evidence="1 2">
    <name type="scientific">Flavobacterium cupreum</name>
    <dbReference type="NCBI Taxonomy" id="2133766"/>
    <lineage>
        <taxon>Bacteria</taxon>
        <taxon>Pseudomonadati</taxon>
        <taxon>Bacteroidota</taxon>
        <taxon>Flavobacteriia</taxon>
        <taxon>Flavobacteriales</taxon>
        <taxon>Flavobacteriaceae</taxon>
        <taxon>Flavobacterium</taxon>
    </lineage>
</organism>
<keyword evidence="2" id="KW-1185">Reference proteome</keyword>
<evidence type="ECO:0000313" key="1">
    <source>
        <dbReference type="EMBL" id="RUT68967.1"/>
    </source>
</evidence>
<comment type="caution">
    <text evidence="1">The sequence shown here is derived from an EMBL/GenBank/DDBJ whole genome shotgun (WGS) entry which is preliminary data.</text>
</comment>
<dbReference type="OrthoDB" id="1256275at2"/>
<protein>
    <recommendedName>
        <fullName evidence="3">Lipoprotein</fullName>
    </recommendedName>
</protein>
<dbReference type="Proteomes" id="UP000288102">
    <property type="component" value="Unassembled WGS sequence"/>
</dbReference>
<dbReference type="RefSeq" id="WP_127339872.1">
    <property type="nucleotide sequence ID" value="NZ_QWDM01000013.1"/>
</dbReference>
<gene>
    <name evidence="1" type="ORF">D0817_18910</name>
</gene>
<proteinExistence type="predicted"/>
<evidence type="ECO:0000313" key="2">
    <source>
        <dbReference type="Proteomes" id="UP000288102"/>
    </source>
</evidence>
<reference evidence="2" key="1">
    <citation type="journal article" date="2019" name="Syst. Appl. Microbiol.">
        <title>Flavobacterium circumlabens sp. nov. and Flavobacterium cupreum sp. nov., two psychrotrophic species isolated from Antarctic environmental samples.</title>
        <authorList>
            <person name="Kralova S."/>
            <person name="Busse H.-J."/>
            <person name="Svec P."/>
            <person name="Maslanova I."/>
            <person name="Stankova E."/>
            <person name="Bartak M."/>
            <person name="Sedlacek I."/>
        </authorList>
    </citation>
    <scope>NUCLEOTIDE SEQUENCE [LARGE SCALE GENOMIC DNA]</scope>
    <source>
        <strain evidence="2">CCM 8825</strain>
    </source>
</reference>
<accession>A0A434A3S2</accession>
<name>A0A434A3S2_9FLAO</name>
<evidence type="ECO:0008006" key="3">
    <source>
        <dbReference type="Google" id="ProtNLM"/>
    </source>
</evidence>
<dbReference type="PROSITE" id="PS51257">
    <property type="entry name" value="PROKAR_LIPOPROTEIN"/>
    <property type="match status" value="1"/>
</dbReference>
<dbReference type="EMBL" id="QWDM01000013">
    <property type="protein sequence ID" value="RUT68967.1"/>
    <property type="molecule type" value="Genomic_DNA"/>
</dbReference>